<dbReference type="eggNOG" id="COG1518">
    <property type="taxonomic scope" value="Bacteria"/>
</dbReference>
<dbReference type="NCBIfam" id="TIGR00287">
    <property type="entry name" value="cas1"/>
    <property type="match status" value="1"/>
</dbReference>
<gene>
    <name evidence="10" type="primary">cas1</name>
    <name evidence="11" type="ORF">ThidrDRAFT_1105</name>
</gene>
<dbReference type="InterPro" id="IPR050646">
    <property type="entry name" value="Cas1"/>
</dbReference>
<evidence type="ECO:0000256" key="2">
    <source>
        <dbReference type="ARBA" id="ARBA00022723"/>
    </source>
</evidence>
<reference evidence="11 12" key="1">
    <citation type="submission" date="2011-06" db="EMBL/GenBank/DDBJ databases">
        <title>The draft genome of Thiorhodococcus drewsii AZ1.</title>
        <authorList>
            <consortium name="US DOE Joint Genome Institute (JGI-PGF)"/>
            <person name="Lucas S."/>
            <person name="Han J."/>
            <person name="Lapidus A."/>
            <person name="Cheng J.-F."/>
            <person name="Goodwin L."/>
            <person name="Pitluck S."/>
            <person name="Peters L."/>
            <person name="Land M.L."/>
            <person name="Hauser L."/>
            <person name="Vogl K."/>
            <person name="Liu Z."/>
            <person name="Imhoff J."/>
            <person name="Thiel V."/>
            <person name="Frigaard N.-U."/>
            <person name="Bryant D.A."/>
            <person name="Woyke T.J."/>
        </authorList>
    </citation>
    <scope>NUCLEOTIDE SEQUENCE [LARGE SCALE GENOMIC DNA]</scope>
    <source>
        <strain evidence="11 12">AZ1</strain>
    </source>
</reference>
<comment type="function">
    <text evidence="10">CRISPR (clustered regularly interspaced short palindromic repeat), is an adaptive immune system that provides protection against mobile genetic elements (viruses, transposable elements and conjugative plasmids). CRISPR clusters contain spacers, sequences complementary to antecedent mobile elements, and target invading nucleic acids. CRISPR clusters are transcribed and processed into CRISPR RNA (crRNA). Acts as a dsDNA endonuclease. Involved in the integration of spacer DNA into the CRISPR cassette.</text>
</comment>
<protein>
    <recommendedName>
        <fullName evidence="10">CRISPR-associated endonuclease Cas1</fullName>
        <ecNumber evidence="10">3.1.-.-</ecNumber>
    </recommendedName>
</protein>
<feature type="binding site" evidence="10">
    <location>
        <position position="163"/>
    </location>
    <ligand>
        <name>Mn(2+)</name>
        <dbReference type="ChEBI" id="CHEBI:29035"/>
    </ligand>
</feature>
<dbReference type="Gene3D" id="3.100.10.20">
    <property type="entry name" value="CRISPR-associated endonuclease Cas1, N-terminal domain"/>
    <property type="match status" value="1"/>
</dbReference>
<keyword evidence="6 10" id="KW-0051">Antiviral defense</keyword>
<keyword evidence="3 10" id="KW-0255">Endonuclease</keyword>
<dbReference type="OrthoDB" id="9803119at2"/>
<comment type="caution">
    <text evidence="11">The sequence shown here is derived from an EMBL/GenBank/DDBJ whole genome shotgun (WGS) entry which is preliminary data.</text>
</comment>
<dbReference type="EMBL" id="AFWT01000006">
    <property type="protein sequence ID" value="EGV32620.1"/>
    <property type="molecule type" value="Genomic_DNA"/>
</dbReference>
<dbReference type="Proteomes" id="UP000004200">
    <property type="component" value="Unassembled WGS sequence"/>
</dbReference>
<evidence type="ECO:0000256" key="3">
    <source>
        <dbReference type="ARBA" id="ARBA00022759"/>
    </source>
</evidence>
<dbReference type="InterPro" id="IPR002729">
    <property type="entry name" value="CRISPR-assoc_Cas1"/>
</dbReference>
<name>G2DYJ3_9GAMM</name>
<comment type="similarity">
    <text evidence="10">Belongs to the CRISPR-associated endonuclease Cas1 family.</text>
</comment>
<keyword evidence="2 10" id="KW-0479">Metal-binding</keyword>
<keyword evidence="7 10" id="KW-0238">DNA-binding</keyword>
<dbReference type="GO" id="GO:0016787">
    <property type="term" value="F:hydrolase activity"/>
    <property type="evidence" value="ECO:0007669"/>
    <property type="project" value="UniProtKB-KW"/>
</dbReference>
<dbReference type="EC" id="3.1.-.-" evidence="10"/>
<dbReference type="GO" id="GO:0004519">
    <property type="term" value="F:endonuclease activity"/>
    <property type="evidence" value="ECO:0007669"/>
    <property type="project" value="UniProtKB-UniRule"/>
</dbReference>
<dbReference type="GO" id="GO:0043571">
    <property type="term" value="P:maintenance of CRISPR repeat elements"/>
    <property type="evidence" value="ECO:0007669"/>
    <property type="project" value="UniProtKB-UniRule"/>
</dbReference>
<dbReference type="Gene3D" id="1.20.120.920">
    <property type="entry name" value="CRISPR-associated endonuclease Cas1, C-terminal domain"/>
    <property type="match status" value="1"/>
</dbReference>
<evidence type="ECO:0000256" key="9">
    <source>
        <dbReference type="ARBA" id="ARBA00038592"/>
    </source>
</evidence>
<evidence type="ECO:0000256" key="10">
    <source>
        <dbReference type="HAMAP-Rule" id="MF_01470"/>
    </source>
</evidence>
<feature type="binding site" evidence="10">
    <location>
        <position position="243"/>
    </location>
    <ligand>
        <name>Mn(2+)</name>
        <dbReference type="ChEBI" id="CHEBI:29035"/>
    </ligand>
</feature>
<evidence type="ECO:0000256" key="6">
    <source>
        <dbReference type="ARBA" id="ARBA00023118"/>
    </source>
</evidence>
<keyword evidence="1 10" id="KW-0540">Nuclease</keyword>
<proteinExistence type="inferred from homology"/>
<sequence length="329" mass="37482">MDLILTTFGTYLHRQGEMFVVKVKDQKQDVSARKVRSILITTGASLSTDAIQLAVEKNIDIVFLDQVGQPYGRVWHGRPGSTTEIRREQLRLADTDKGLSLALGWMLRKLDNQVDFLRGARQRRTRLSAQLTEKVVAMETLRASLADVSGELDEVRGTIMGLEGRAGRTYWEAVNLLLPDKFQFKARSRNPAKDEFNCLLNYAYGVLYGTVERACVLAGLDPYVGFIHTDHYQKKSLVFDLIECYRIWADETVVGLFAARKVNQEMFDALKNGFTLNKQGKAVLMERFGAHLDESIRYRNRNIKRRDTVQLDCHRMANDWIGRAGSEND</sequence>
<evidence type="ECO:0000256" key="1">
    <source>
        <dbReference type="ARBA" id="ARBA00022722"/>
    </source>
</evidence>
<evidence type="ECO:0000313" key="11">
    <source>
        <dbReference type="EMBL" id="EGV32620.1"/>
    </source>
</evidence>
<comment type="subunit">
    <text evidence="9 10">Homodimer, forms a heterotetramer with a Cas2 homodimer.</text>
</comment>
<evidence type="ECO:0000256" key="8">
    <source>
        <dbReference type="ARBA" id="ARBA00023211"/>
    </source>
</evidence>
<dbReference type="GO" id="GO:0003677">
    <property type="term" value="F:DNA binding"/>
    <property type="evidence" value="ECO:0007669"/>
    <property type="project" value="UniProtKB-KW"/>
</dbReference>
<dbReference type="PANTHER" id="PTHR34353:SF2">
    <property type="entry name" value="CRISPR-ASSOCIATED ENDONUCLEASE CAS1 1"/>
    <property type="match status" value="1"/>
</dbReference>
<organism evidence="11 12">
    <name type="scientific">Thiorhodococcus drewsii AZ1</name>
    <dbReference type="NCBI Taxonomy" id="765913"/>
    <lineage>
        <taxon>Bacteria</taxon>
        <taxon>Pseudomonadati</taxon>
        <taxon>Pseudomonadota</taxon>
        <taxon>Gammaproteobacteria</taxon>
        <taxon>Chromatiales</taxon>
        <taxon>Chromatiaceae</taxon>
        <taxon>Thiorhodococcus</taxon>
    </lineage>
</organism>
<evidence type="ECO:0000313" key="12">
    <source>
        <dbReference type="Proteomes" id="UP000004200"/>
    </source>
</evidence>
<keyword evidence="8 10" id="KW-0464">Manganese</keyword>
<dbReference type="CDD" id="cd09634">
    <property type="entry name" value="Cas1_I-II-III"/>
    <property type="match status" value="1"/>
</dbReference>
<evidence type="ECO:0000256" key="7">
    <source>
        <dbReference type="ARBA" id="ARBA00023125"/>
    </source>
</evidence>
<dbReference type="InterPro" id="IPR042206">
    <property type="entry name" value="CRISPR-assoc_Cas1_C"/>
</dbReference>
<dbReference type="GO" id="GO:0051607">
    <property type="term" value="P:defense response to virus"/>
    <property type="evidence" value="ECO:0007669"/>
    <property type="project" value="UniProtKB-UniRule"/>
</dbReference>
<dbReference type="RefSeq" id="WP_007039820.1">
    <property type="nucleotide sequence ID" value="NZ_AFWT01000006.1"/>
</dbReference>
<dbReference type="PANTHER" id="PTHR34353">
    <property type="entry name" value="CRISPR-ASSOCIATED ENDONUCLEASE CAS1 1"/>
    <property type="match status" value="1"/>
</dbReference>
<feature type="binding site" evidence="10">
    <location>
        <position position="228"/>
    </location>
    <ligand>
        <name>Mn(2+)</name>
        <dbReference type="ChEBI" id="CHEBI:29035"/>
    </ligand>
</feature>
<evidence type="ECO:0000256" key="5">
    <source>
        <dbReference type="ARBA" id="ARBA00022842"/>
    </source>
</evidence>
<dbReference type="HAMAP" id="MF_01470">
    <property type="entry name" value="Cas1"/>
    <property type="match status" value="1"/>
</dbReference>
<keyword evidence="4 10" id="KW-0378">Hydrolase</keyword>
<keyword evidence="12" id="KW-1185">Reference proteome</keyword>
<comment type="cofactor">
    <cofactor evidence="10">
        <name>Mg(2+)</name>
        <dbReference type="ChEBI" id="CHEBI:18420"/>
    </cofactor>
    <cofactor evidence="10">
        <name>Mn(2+)</name>
        <dbReference type="ChEBI" id="CHEBI:29035"/>
    </cofactor>
</comment>
<dbReference type="AlphaFoldDB" id="G2DYJ3"/>
<dbReference type="STRING" id="765913.ThidrDRAFT_1105"/>
<evidence type="ECO:0000256" key="4">
    <source>
        <dbReference type="ARBA" id="ARBA00022801"/>
    </source>
</evidence>
<accession>G2DYJ3</accession>
<keyword evidence="5 10" id="KW-0460">Magnesium</keyword>
<dbReference type="InterPro" id="IPR042211">
    <property type="entry name" value="CRISPR-assoc_Cas1_N"/>
</dbReference>
<dbReference type="Pfam" id="PF01867">
    <property type="entry name" value="Cas_Cas1"/>
    <property type="match status" value="1"/>
</dbReference>
<dbReference type="GO" id="GO:0046872">
    <property type="term" value="F:metal ion binding"/>
    <property type="evidence" value="ECO:0007669"/>
    <property type="project" value="UniProtKB-UniRule"/>
</dbReference>
<dbReference type="PATRIC" id="fig|765913.3.peg.1136"/>